<dbReference type="Gene3D" id="1.20.1740.10">
    <property type="entry name" value="Amino acid/polyamine transporter I"/>
    <property type="match status" value="1"/>
</dbReference>
<dbReference type="InterPro" id="IPR002293">
    <property type="entry name" value="AA/rel_permease1"/>
</dbReference>
<feature type="transmembrane region" description="Helical" evidence="5">
    <location>
        <begin position="307"/>
        <end position="328"/>
    </location>
</feature>
<protein>
    <submittedName>
        <fullName evidence="6">Amino acid transporter</fullName>
    </submittedName>
</protein>
<dbReference type="Proteomes" id="UP000198725">
    <property type="component" value="Unassembled WGS sequence"/>
</dbReference>
<feature type="transmembrane region" description="Helical" evidence="5">
    <location>
        <begin position="457"/>
        <end position="476"/>
    </location>
</feature>
<dbReference type="AlphaFoldDB" id="A0A1I3XQM2"/>
<proteinExistence type="predicted"/>
<evidence type="ECO:0000256" key="2">
    <source>
        <dbReference type="ARBA" id="ARBA00022692"/>
    </source>
</evidence>
<keyword evidence="2 5" id="KW-0812">Transmembrane</keyword>
<feature type="transmembrane region" description="Helical" evidence="5">
    <location>
        <begin position="21"/>
        <end position="42"/>
    </location>
</feature>
<dbReference type="PIRSF" id="PIRSF006060">
    <property type="entry name" value="AA_transporter"/>
    <property type="match status" value="1"/>
</dbReference>
<feature type="transmembrane region" description="Helical" evidence="5">
    <location>
        <begin position="518"/>
        <end position="541"/>
    </location>
</feature>
<feature type="transmembrane region" description="Helical" evidence="5">
    <location>
        <begin position="141"/>
        <end position="164"/>
    </location>
</feature>
<reference evidence="7" key="1">
    <citation type="submission" date="2016-10" db="EMBL/GenBank/DDBJ databases">
        <authorList>
            <person name="Varghese N."/>
            <person name="Submissions S."/>
        </authorList>
    </citation>
    <scope>NUCLEOTIDE SEQUENCE [LARGE SCALE GENOMIC DNA]</scope>
    <source>
        <strain evidence="7">MO64</strain>
    </source>
</reference>
<gene>
    <name evidence="6" type="ORF">SAMN05192579_101106</name>
</gene>
<feature type="transmembrane region" description="Helical" evidence="5">
    <location>
        <begin position="428"/>
        <end position="451"/>
    </location>
</feature>
<evidence type="ECO:0000256" key="1">
    <source>
        <dbReference type="ARBA" id="ARBA00004141"/>
    </source>
</evidence>
<feature type="transmembrane region" description="Helical" evidence="5">
    <location>
        <begin position="256"/>
        <end position="280"/>
    </location>
</feature>
<dbReference type="EMBL" id="FOSR01000001">
    <property type="protein sequence ID" value="SFK21783.1"/>
    <property type="molecule type" value="Genomic_DNA"/>
</dbReference>
<name>A0A1I3XQM2_9GAMM</name>
<feature type="transmembrane region" description="Helical" evidence="5">
    <location>
        <begin position="488"/>
        <end position="506"/>
    </location>
</feature>
<feature type="transmembrane region" description="Helical" evidence="5">
    <location>
        <begin position="54"/>
        <end position="74"/>
    </location>
</feature>
<feature type="transmembrane region" description="Helical" evidence="5">
    <location>
        <begin position="216"/>
        <end position="235"/>
    </location>
</feature>
<dbReference type="PANTHER" id="PTHR47547:SF1">
    <property type="entry name" value="ASPARTATE-PROTON SYMPORTER"/>
    <property type="match status" value="1"/>
</dbReference>
<feature type="transmembrane region" description="Helical" evidence="5">
    <location>
        <begin position="176"/>
        <end position="196"/>
    </location>
</feature>
<evidence type="ECO:0000256" key="3">
    <source>
        <dbReference type="ARBA" id="ARBA00022989"/>
    </source>
</evidence>
<dbReference type="Pfam" id="PF13520">
    <property type="entry name" value="AA_permease_2"/>
    <property type="match status" value="1"/>
</dbReference>
<evidence type="ECO:0000313" key="7">
    <source>
        <dbReference type="Proteomes" id="UP000198725"/>
    </source>
</evidence>
<dbReference type="GO" id="GO:0016020">
    <property type="term" value="C:membrane"/>
    <property type="evidence" value="ECO:0007669"/>
    <property type="project" value="UniProtKB-SubCell"/>
</dbReference>
<accession>A0A1I3XQM2</accession>
<evidence type="ECO:0000256" key="5">
    <source>
        <dbReference type="SAM" id="Phobius"/>
    </source>
</evidence>
<keyword evidence="4 5" id="KW-0472">Membrane</keyword>
<dbReference type="RefSeq" id="WP_245734771.1">
    <property type="nucleotide sequence ID" value="NZ_FOSR01000001.1"/>
</dbReference>
<keyword evidence="3 5" id="KW-1133">Transmembrane helix</keyword>
<evidence type="ECO:0000256" key="4">
    <source>
        <dbReference type="ARBA" id="ARBA00023136"/>
    </source>
</evidence>
<feature type="transmembrane region" description="Helical" evidence="5">
    <location>
        <begin position="395"/>
        <end position="416"/>
    </location>
</feature>
<dbReference type="InterPro" id="IPR052962">
    <property type="entry name" value="AA_Transporter_AGT"/>
</dbReference>
<dbReference type="GO" id="GO:0022857">
    <property type="term" value="F:transmembrane transporter activity"/>
    <property type="evidence" value="ECO:0007669"/>
    <property type="project" value="InterPro"/>
</dbReference>
<sequence>MTGHARTRHRMAADDKRLRRDVGIVGLLFTAVGSIIGSGWLFGALSAAQIAGPASILAWGIGGVMIILIGLCYAELGTMFPVSGGVVRFPHFAFGSFASYTLGWISWLAVASTTSIEVEAALQYATNYLPWLQRLQDGVPVLTAAGFAVAATMLGIFSLINVVGIRWFARLNNALVWWKLIIICVVIIAFLFTAFHGANFHGGTLAQDHVGGFMPFGWSGVFASIATAGIVFSYLGFRQGVELAGETSHPQRNVPIAIIGSVLITAVIYVALQVAFIGALPAEALAHGWAHIGTSFSGGLDHVAATYGPLAALAGVMGLTWLAVLLYVDAFISPADTALIYTTVTARIAYAMGRNGNAPRSLAKVNERGVPWISVILTFIVGLIFFLPFPGWQKLVGFVTSATVLSFGSGPLAVLAMRRQLPRQDRPFRLPFVHVIAYLAFLSSNLIVYWSGWDTDWKLFVAVLIGYIVLAIHEWRYRKQTPPLEWRAGAWVVVWLAGLAVISWLGDYPAAGKHAGNLHLFNFAESIGIIGVFSLLVMWMAMRLRLPTERVESHLGETDATQAG</sequence>
<organism evidence="6 7">
    <name type="scientific">Rhodanobacter glycinis</name>
    <dbReference type="NCBI Taxonomy" id="582702"/>
    <lineage>
        <taxon>Bacteria</taxon>
        <taxon>Pseudomonadati</taxon>
        <taxon>Pseudomonadota</taxon>
        <taxon>Gammaproteobacteria</taxon>
        <taxon>Lysobacterales</taxon>
        <taxon>Rhodanobacteraceae</taxon>
        <taxon>Rhodanobacter</taxon>
    </lineage>
</organism>
<feature type="transmembrane region" description="Helical" evidence="5">
    <location>
        <begin position="86"/>
        <end position="107"/>
    </location>
</feature>
<keyword evidence="7" id="KW-1185">Reference proteome</keyword>
<dbReference type="PANTHER" id="PTHR47547">
    <property type="match status" value="1"/>
</dbReference>
<feature type="transmembrane region" description="Helical" evidence="5">
    <location>
        <begin position="370"/>
        <end position="389"/>
    </location>
</feature>
<evidence type="ECO:0000313" key="6">
    <source>
        <dbReference type="EMBL" id="SFK21783.1"/>
    </source>
</evidence>
<comment type="subcellular location">
    <subcellularLocation>
        <location evidence="1">Membrane</location>
        <topology evidence="1">Multi-pass membrane protein</topology>
    </subcellularLocation>
</comment>